<evidence type="ECO:0000313" key="2">
    <source>
        <dbReference type="EMBL" id="QDV32115.1"/>
    </source>
</evidence>
<keyword evidence="3" id="KW-1185">Reference proteome</keyword>
<protein>
    <recommendedName>
        <fullName evidence="4">DUF3050 domain-containing protein</fullName>
    </recommendedName>
</protein>
<sequence>MNTAIGSLKKSAAASEPAQEENPLDRLEALRERLIQHPIYQEVNSLGRIRLFMREHAFAVWDFMSLLKRMQQLCTCTTVPWVPSPRPELSRFINEIVLGEECDEDGRGGYISHYALYLEAMTELGADPKPIQQLVSRIGNGADTYRVLEQLPVLTATKEFVRFTLQLCRVGQPHEVAAVFFYSREDIIPEMFSRLIPVLEPQQVPVGRLLHYLHRHVELDGDRHGPLARLAMEHLCEGNAQWQQQALVAAGRAIEHRIALWDGLLKAFHDEGL</sequence>
<evidence type="ECO:0008006" key="4">
    <source>
        <dbReference type="Google" id="ProtNLM"/>
    </source>
</evidence>
<reference evidence="2 3" key="1">
    <citation type="submission" date="2019-02" db="EMBL/GenBank/DDBJ databases">
        <title>Deep-cultivation of Planctomycetes and their phenomic and genomic characterization uncovers novel biology.</title>
        <authorList>
            <person name="Wiegand S."/>
            <person name="Jogler M."/>
            <person name="Boedeker C."/>
            <person name="Pinto D."/>
            <person name="Vollmers J."/>
            <person name="Rivas-Marin E."/>
            <person name="Kohn T."/>
            <person name="Peeters S.H."/>
            <person name="Heuer A."/>
            <person name="Rast P."/>
            <person name="Oberbeckmann S."/>
            <person name="Bunk B."/>
            <person name="Jeske O."/>
            <person name="Meyerdierks A."/>
            <person name="Storesund J.E."/>
            <person name="Kallscheuer N."/>
            <person name="Luecker S."/>
            <person name="Lage O.M."/>
            <person name="Pohl T."/>
            <person name="Merkel B.J."/>
            <person name="Hornburger P."/>
            <person name="Mueller R.-W."/>
            <person name="Bruemmer F."/>
            <person name="Labrenz M."/>
            <person name="Spormann A.M."/>
            <person name="Op den Camp H."/>
            <person name="Overmann J."/>
            <person name="Amann R."/>
            <person name="Jetten M.S.M."/>
            <person name="Mascher T."/>
            <person name="Medema M.H."/>
            <person name="Devos D.P."/>
            <person name="Kaster A.-K."/>
            <person name="Ovreas L."/>
            <person name="Rohde M."/>
            <person name="Galperin M.Y."/>
            <person name="Jogler C."/>
        </authorList>
    </citation>
    <scope>NUCLEOTIDE SEQUENCE [LARGE SCALE GENOMIC DNA]</scope>
    <source>
        <strain evidence="2 3">Spb1</strain>
    </source>
</reference>
<dbReference type="AlphaFoldDB" id="A0A518GU60"/>
<proteinExistence type="predicted"/>
<name>A0A518GU60_9PLAN</name>
<organism evidence="2 3">
    <name type="scientific">Planctopirus ephydatiae</name>
    <dbReference type="NCBI Taxonomy" id="2528019"/>
    <lineage>
        <taxon>Bacteria</taxon>
        <taxon>Pseudomonadati</taxon>
        <taxon>Planctomycetota</taxon>
        <taxon>Planctomycetia</taxon>
        <taxon>Planctomycetales</taxon>
        <taxon>Planctomycetaceae</taxon>
        <taxon>Planctopirus</taxon>
    </lineage>
</organism>
<evidence type="ECO:0000313" key="3">
    <source>
        <dbReference type="Proteomes" id="UP000315349"/>
    </source>
</evidence>
<feature type="region of interest" description="Disordered" evidence="1">
    <location>
        <begin position="1"/>
        <end position="23"/>
    </location>
</feature>
<dbReference type="KEGG" id="peh:Spb1_40630"/>
<dbReference type="Pfam" id="PF11251">
    <property type="entry name" value="DUF3050"/>
    <property type="match status" value="1"/>
</dbReference>
<dbReference type="Gene3D" id="1.20.910.10">
    <property type="entry name" value="Heme oxygenase-like"/>
    <property type="match status" value="1"/>
</dbReference>
<dbReference type="EMBL" id="CP036299">
    <property type="protein sequence ID" value="QDV32115.1"/>
    <property type="molecule type" value="Genomic_DNA"/>
</dbReference>
<evidence type="ECO:0000256" key="1">
    <source>
        <dbReference type="SAM" id="MobiDB-lite"/>
    </source>
</evidence>
<accession>A0A518GU60</accession>
<dbReference type="RefSeq" id="WP_246128306.1">
    <property type="nucleotide sequence ID" value="NZ_CP036299.1"/>
</dbReference>
<dbReference type="SUPFAM" id="SSF48613">
    <property type="entry name" value="Heme oxygenase-like"/>
    <property type="match status" value="1"/>
</dbReference>
<dbReference type="InterPro" id="IPR016084">
    <property type="entry name" value="Haem_Oase-like_multi-hlx"/>
</dbReference>
<dbReference type="InterPro" id="IPR024423">
    <property type="entry name" value="DUF3050"/>
</dbReference>
<dbReference type="Proteomes" id="UP000315349">
    <property type="component" value="Chromosome"/>
</dbReference>
<gene>
    <name evidence="2" type="ORF">Spb1_40630</name>
</gene>